<reference evidence="3 5" key="1">
    <citation type="submission" date="2015-01" db="EMBL/GenBank/DDBJ databases">
        <title>Genome of Flavobacterium hibernum DSM 12611.</title>
        <authorList>
            <person name="Stropko S.J."/>
            <person name="Pipes S.E."/>
            <person name="Newman J.D."/>
        </authorList>
    </citation>
    <scope>NUCLEOTIDE SEQUENCE [LARGE SCALE GENOMIC DNA]</scope>
    <source>
        <strain evidence="3 5">DSM 12611</strain>
    </source>
</reference>
<dbReference type="AlphaFoldDB" id="A0A0D0EFV6"/>
<organism evidence="3 5">
    <name type="scientific">Flavobacterium hibernum</name>
    <dbReference type="NCBI Taxonomy" id="37752"/>
    <lineage>
        <taxon>Bacteria</taxon>
        <taxon>Pseudomonadati</taxon>
        <taxon>Bacteroidota</taxon>
        <taxon>Flavobacteriia</taxon>
        <taxon>Flavobacteriales</taxon>
        <taxon>Flavobacteriaceae</taxon>
        <taxon>Flavobacterium</taxon>
    </lineage>
</organism>
<dbReference type="InterPro" id="IPR025588">
    <property type="entry name" value="YcxB-like_C"/>
</dbReference>
<keyword evidence="1" id="KW-1133">Transmembrane helix</keyword>
<dbReference type="EMBL" id="MUGX01000021">
    <property type="protein sequence ID" value="OXA85714.1"/>
    <property type="molecule type" value="Genomic_DNA"/>
</dbReference>
<gene>
    <name evidence="4" type="ORF">B0A73_15900</name>
    <name evidence="3" type="ORF">IW18_01850</name>
</gene>
<evidence type="ECO:0000313" key="4">
    <source>
        <dbReference type="EMBL" id="OXA85714.1"/>
    </source>
</evidence>
<name>A0A0D0EFV6_9FLAO</name>
<feature type="transmembrane region" description="Helical" evidence="1">
    <location>
        <begin position="58"/>
        <end position="79"/>
    </location>
</feature>
<keyword evidence="1" id="KW-0472">Membrane</keyword>
<feature type="transmembrane region" description="Helical" evidence="1">
    <location>
        <begin position="33"/>
        <end position="52"/>
    </location>
</feature>
<protein>
    <recommendedName>
        <fullName evidence="2">YcxB-like C-terminal domain-containing protein</fullName>
    </recommendedName>
</protein>
<evidence type="ECO:0000313" key="3">
    <source>
        <dbReference type="EMBL" id="KIO54769.1"/>
    </source>
</evidence>
<dbReference type="RefSeq" id="WP_041515854.1">
    <property type="nucleotide sequence ID" value="NZ_JPRK01000002.1"/>
</dbReference>
<reference evidence="4 6" key="2">
    <citation type="submission" date="2016-11" db="EMBL/GenBank/DDBJ databases">
        <title>Whole genomes of Flavobacteriaceae.</title>
        <authorList>
            <person name="Stine C."/>
            <person name="Li C."/>
            <person name="Tadesse D."/>
        </authorList>
    </citation>
    <scope>NUCLEOTIDE SEQUENCE [LARGE SCALE GENOMIC DNA]</scope>
    <source>
        <strain evidence="4 6">ATCC 51468</strain>
    </source>
</reference>
<sequence length="180" mass="21648">MNAANFSLEFRLDMNEIRKLNKMYFKDLYKKRVMLFLAFMLFVVVFFDFFNLRNDNDFIQWIVGSLFLVILFLLFYYSIVDAICNMTFSLIKRLLKFERFVKKYQFSFTNSFICVRSPIGVFTHEWSCIEKAIITKDFLFLYVKDKNGYIISISNNYNDTRQMNELISFVNKNVTPITKI</sequence>
<dbReference type="Pfam" id="PF14317">
    <property type="entry name" value="YcxB"/>
    <property type="match status" value="1"/>
</dbReference>
<proteinExistence type="predicted"/>
<dbReference type="OrthoDB" id="1359059at2"/>
<evidence type="ECO:0000256" key="1">
    <source>
        <dbReference type="SAM" id="Phobius"/>
    </source>
</evidence>
<evidence type="ECO:0000313" key="6">
    <source>
        <dbReference type="Proteomes" id="UP000198302"/>
    </source>
</evidence>
<evidence type="ECO:0000259" key="2">
    <source>
        <dbReference type="Pfam" id="PF14317"/>
    </source>
</evidence>
<accession>A0A0D0EFV6</accession>
<dbReference type="EMBL" id="JPRK01000002">
    <property type="protein sequence ID" value="KIO54769.1"/>
    <property type="molecule type" value="Genomic_DNA"/>
</dbReference>
<comment type="caution">
    <text evidence="3">The sequence shown here is derived from an EMBL/GenBank/DDBJ whole genome shotgun (WGS) entry which is preliminary data.</text>
</comment>
<keyword evidence="1" id="KW-0812">Transmembrane</keyword>
<feature type="domain" description="YcxB-like C-terminal" evidence="2">
    <location>
        <begin position="108"/>
        <end position="151"/>
    </location>
</feature>
<dbReference type="Proteomes" id="UP000032061">
    <property type="component" value="Unassembled WGS sequence"/>
</dbReference>
<keyword evidence="6" id="KW-1185">Reference proteome</keyword>
<evidence type="ECO:0000313" key="5">
    <source>
        <dbReference type="Proteomes" id="UP000032061"/>
    </source>
</evidence>
<dbReference type="Proteomes" id="UP000198302">
    <property type="component" value="Unassembled WGS sequence"/>
</dbReference>